<evidence type="ECO:0000256" key="2">
    <source>
        <dbReference type="ARBA" id="ARBA00022475"/>
    </source>
</evidence>
<dbReference type="PANTHER" id="PTHR43670:SF73">
    <property type="entry name" value="INACTIVE PROTEIN RESTRICTED TEV MOVEMENT 2-LIKE"/>
    <property type="match status" value="1"/>
</dbReference>
<sequence>MESKPMSRVVAGRVVEEFEPSMDWVRDTGADTLEIHLPGFKKEQLKVQVTSMRVLRISGERQLSENRWSTFRKEIPISSNYDTNEINARFDKGILYVKHPKVIVLETPVEKNLANDQKPAQEKAKPPSIQASSESEKTSSADEGKVEPPSESATETKKQPRDKLTSEQQPGDHVAKVGMEKQEGGKIGRAENDNLSPKTPTKEKESVINGWKDKSTKNGQVEAEAEGIATRSKSAKLENPDDSSLTNTIKDKAEKGKLTMESYRKGFSGVIMDMKKSRTLVNLVLVILFILVLGMYGRNAIRVVAGRVVEEFEPSMDWVRDTGADTLEIHLPGFKKDQLKVQVTSMRVLRISGERQLSENRWSTFRKEIPISSNYDTNEINARFDKGILYVKHPKVIVLETTMEETLAYDQNQAQEKAKSSLQVSSKSEQMSSAVPSDSATETKKQPEDNLVGMEKQEGGREENENLSTKTSTKEEESVIYGWKGKSTRNGQVEAEAEGIATRSKSAKPENLVDSSLDSTNTIKEEAEKGKLGKESYKQGVSGAAMDMKKSRTLVNLVLVILFILVLGMFATGDRKRKINGKSHQGDNKFIRFNTVPPDYDLDLDQIRAEFEGGVLFIKHPKKNISPAIPLFFNFTVQIQQLNTEDGTSGQDSVTQEVPPKTQAEGQTSGNNDGRANATSTEANLK</sequence>
<name>A0A6N2LKJ1_SALVM</name>
<feature type="region of interest" description="Disordered" evidence="6">
    <location>
        <begin position="114"/>
        <end position="247"/>
    </location>
</feature>
<evidence type="ECO:0000256" key="1">
    <source>
        <dbReference type="ARBA" id="ARBA00004162"/>
    </source>
</evidence>
<dbReference type="Pfam" id="PF00011">
    <property type="entry name" value="HSP20"/>
    <property type="match status" value="2"/>
</dbReference>
<dbReference type="PROSITE" id="PS01031">
    <property type="entry name" value="SHSP"/>
    <property type="match status" value="2"/>
</dbReference>
<comment type="subcellular location">
    <subcellularLocation>
        <location evidence="1">Cell membrane</location>
        <topology evidence="1">Single-pass membrane protein</topology>
    </subcellularLocation>
</comment>
<reference evidence="9" key="1">
    <citation type="submission" date="2019-03" db="EMBL/GenBank/DDBJ databases">
        <authorList>
            <person name="Mank J."/>
            <person name="Almeida P."/>
        </authorList>
    </citation>
    <scope>NUCLEOTIDE SEQUENCE</scope>
    <source>
        <strain evidence="9">78183</strain>
    </source>
</reference>
<evidence type="ECO:0000256" key="3">
    <source>
        <dbReference type="ARBA" id="ARBA00022821"/>
    </source>
</evidence>
<keyword evidence="7" id="KW-0812">Transmembrane</keyword>
<proteinExistence type="inferred from homology"/>
<dbReference type="InterPro" id="IPR002068">
    <property type="entry name" value="A-crystallin/Hsp20_dom"/>
</dbReference>
<keyword evidence="2" id="KW-1003">Cell membrane</keyword>
<keyword evidence="7" id="KW-1133">Transmembrane helix</keyword>
<dbReference type="AlphaFoldDB" id="A0A6N2LKJ1"/>
<feature type="transmembrane region" description="Helical" evidence="7">
    <location>
        <begin position="554"/>
        <end position="573"/>
    </location>
</feature>
<accession>A0A6N2LKJ1</accession>
<comment type="similarity">
    <text evidence="4 5">Belongs to the small heat shock protein (HSP20) family.</text>
</comment>
<feature type="region of interest" description="Disordered" evidence="6">
    <location>
        <begin position="418"/>
        <end position="478"/>
    </location>
</feature>
<feature type="transmembrane region" description="Helical" evidence="7">
    <location>
        <begin position="280"/>
        <end position="297"/>
    </location>
</feature>
<keyword evidence="3" id="KW-0611">Plant defense</keyword>
<feature type="region of interest" description="Disordered" evidence="6">
    <location>
        <begin position="645"/>
        <end position="686"/>
    </location>
</feature>
<evidence type="ECO:0000256" key="6">
    <source>
        <dbReference type="SAM" id="MobiDB-lite"/>
    </source>
</evidence>
<evidence type="ECO:0000256" key="4">
    <source>
        <dbReference type="PROSITE-ProRule" id="PRU00285"/>
    </source>
</evidence>
<evidence type="ECO:0000256" key="7">
    <source>
        <dbReference type="SAM" id="Phobius"/>
    </source>
</evidence>
<dbReference type="GO" id="GO:0034605">
    <property type="term" value="P:cellular response to heat"/>
    <property type="evidence" value="ECO:0007669"/>
    <property type="project" value="TreeGrafter"/>
</dbReference>
<feature type="compositionally biased region" description="Polar residues" evidence="6">
    <location>
        <begin position="645"/>
        <end position="656"/>
    </location>
</feature>
<feature type="compositionally biased region" description="Basic and acidic residues" evidence="6">
    <location>
        <begin position="134"/>
        <end position="165"/>
    </location>
</feature>
<dbReference type="EMBL" id="CAADRP010001563">
    <property type="protein sequence ID" value="VFU41471.1"/>
    <property type="molecule type" value="Genomic_DNA"/>
</dbReference>
<gene>
    <name evidence="9" type="ORF">SVIM_LOCUS244190</name>
</gene>
<feature type="compositionally biased region" description="Basic and acidic residues" evidence="6">
    <location>
        <begin position="200"/>
        <end position="216"/>
    </location>
</feature>
<feature type="compositionally biased region" description="Basic and acidic residues" evidence="6">
    <location>
        <begin position="455"/>
        <end position="464"/>
    </location>
</feature>
<dbReference type="InterPro" id="IPR008978">
    <property type="entry name" value="HSP20-like_chaperone"/>
</dbReference>
<dbReference type="PANTHER" id="PTHR43670">
    <property type="entry name" value="HEAT SHOCK PROTEIN 26"/>
    <property type="match status" value="1"/>
</dbReference>
<organism evidence="9">
    <name type="scientific">Salix viminalis</name>
    <name type="common">Common osier</name>
    <name type="synonym">Basket willow</name>
    <dbReference type="NCBI Taxonomy" id="40686"/>
    <lineage>
        <taxon>Eukaryota</taxon>
        <taxon>Viridiplantae</taxon>
        <taxon>Streptophyta</taxon>
        <taxon>Embryophyta</taxon>
        <taxon>Tracheophyta</taxon>
        <taxon>Spermatophyta</taxon>
        <taxon>Magnoliopsida</taxon>
        <taxon>eudicotyledons</taxon>
        <taxon>Gunneridae</taxon>
        <taxon>Pentapetalae</taxon>
        <taxon>rosids</taxon>
        <taxon>fabids</taxon>
        <taxon>Malpighiales</taxon>
        <taxon>Salicaceae</taxon>
        <taxon>Saliceae</taxon>
        <taxon>Salix</taxon>
    </lineage>
</organism>
<dbReference type="GO" id="GO:0006952">
    <property type="term" value="P:defense response"/>
    <property type="evidence" value="ECO:0007669"/>
    <property type="project" value="UniProtKB-KW"/>
</dbReference>
<dbReference type="SUPFAM" id="SSF49764">
    <property type="entry name" value="HSP20-like chaperones"/>
    <property type="match status" value="2"/>
</dbReference>
<keyword evidence="7" id="KW-0472">Membrane</keyword>
<evidence type="ECO:0000256" key="5">
    <source>
        <dbReference type="RuleBase" id="RU003616"/>
    </source>
</evidence>
<dbReference type="GO" id="GO:0005886">
    <property type="term" value="C:plasma membrane"/>
    <property type="evidence" value="ECO:0007669"/>
    <property type="project" value="UniProtKB-SubCell"/>
</dbReference>
<feature type="compositionally biased region" description="Polar residues" evidence="6">
    <location>
        <begin position="664"/>
        <end position="686"/>
    </location>
</feature>
<feature type="compositionally biased region" description="Polar residues" evidence="6">
    <location>
        <begin position="418"/>
        <end position="440"/>
    </location>
</feature>
<feature type="compositionally biased region" description="Basic and acidic residues" evidence="6">
    <location>
        <begin position="173"/>
        <end position="192"/>
    </location>
</feature>
<protein>
    <recommendedName>
        <fullName evidence="8">SHSP domain-containing protein</fullName>
    </recommendedName>
</protein>
<feature type="domain" description="SHSP" evidence="8">
    <location>
        <begin position="307"/>
        <end position="410"/>
    </location>
</feature>
<feature type="domain" description="SHSP" evidence="8">
    <location>
        <begin position="13"/>
        <end position="116"/>
    </location>
</feature>
<dbReference type="Gene3D" id="2.60.40.790">
    <property type="match status" value="2"/>
</dbReference>
<evidence type="ECO:0000313" key="9">
    <source>
        <dbReference type="EMBL" id="VFU41471.1"/>
    </source>
</evidence>
<dbReference type="CDD" id="cd06464">
    <property type="entry name" value="ACD_sHsps-like"/>
    <property type="match status" value="2"/>
</dbReference>
<evidence type="ECO:0000259" key="8">
    <source>
        <dbReference type="PROSITE" id="PS01031"/>
    </source>
</evidence>